<evidence type="ECO:0000313" key="2">
    <source>
        <dbReference type="Proteomes" id="UP000032946"/>
    </source>
</evidence>
<gene>
    <name evidence="1" type="ORF">ARTHRO_30475</name>
</gene>
<dbReference type="RefSeq" id="WP_006625632.1">
    <property type="nucleotide sequence ID" value="NZ_FO818640.1"/>
</dbReference>
<accession>A0A9P1P0U8</accession>
<dbReference type="AlphaFoldDB" id="A0A9P1P0U8"/>
<protein>
    <submittedName>
        <fullName evidence="1">Uncharacterized protein</fullName>
    </submittedName>
</protein>
<sequence>MKLKILLTTVLVVFCAWVIPVQAAEPLKTYSLNILPEMSRQSIKLDPPVTQMTVRILKPGDVAIPCGDGQQTYTCTSGKLLWIQSDQDQPISQFWGQNTAEKPVYLTLEVFQQL</sequence>
<evidence type="ECO:0000313" key="1">
    <source>
        <dbReference type="EMBL" id="CDM95207.1"/>
    </source>
</evidence>
<organism evidence="1 2">
    <name type="scientific">Limnospira indica PCC 8005</name>
    <dbReference type="NCBI Taxonomy" id="376219"/>
    <lineage>
        <taxon>Bacteria</taxon>
        <taxon>Bacillati</taxon>
        <taxon>Cyanobacteriota</taxon>
        <taxon>Cyanophyceae</taxon>
        <taxon>Oscillatoriophycideae</taxon>
        <taxon>Oscillatoriales</taxon>
        <taxon>Sirenicapillariaceae</taxon>
        <taxon>Limnospira</taxon>
    </lineage>
</organism>
<name>A0A9P1P0U8_9CYAN</name>
<dbReference type="EMBL" id="FO818640">
    <property type="protein sequence ID" value="CDM95207.1"/>
    <property type="molecule type" value="Genomic_DNA"/>
</dbReference>
<proteinExistence type="predicted"/>
<dbReference type="Proteomes" id="UP000032946">
    <property type="component" value="Chromosome"/>
</dbReference>
<keyword evidence="2" id="KW-1185">Reference proteome</keyword>
<reference evidence="1 2" key="1">
    <citation type="submission" date="2014-02" db="EMBL/GenBank/DDBJ databases">
        <authorList>
            <person name="Genoscope - CEA"/>
        </authorList>
    </citation>
    <scope>NUCLEOTIDE SEQUENCE [LARGE SCALE GENOMIC DNA]</scope>
    <source>
        <strain evidence="1 2">PCC 8005</strain>
    </source>
</reference>